<reference evidence="2 3" key="1">
    <citation type="submission" date="2024-05" db="EMBL/GenBank/DDBJ databases">
        <title>Haplotype-resolved chromosome-level genome assembly of Huyou (Citrus changshanensis).</title>
        <authorList>
            <person name="Miao C."/>
            <person name="Chen W."/>
            <person name="Wu Y."/>
            <person name="Wang L."/>
            <person name="Zhao S."/>
            <person name="Grierson D."/>
            <person name="Xu C."/>
            <person name="Chen K."/>
        </authorList>
    </citation>
    <scope>NUCLEOTIDE SEQUENCE [LARGE SCALE GENOMIC DNA]</scope>
    <source>
        <strain evidence="2">01-14</strain>
        <tissue evidence="2">Leaf</tissue>
    </source>
</reference>
<evidence type="ECO:0000313" key="3">
    <source>
        <dbReference type="Proteomes" id="UP001428341"/>
    </source>
</evidence>
<evidence type="ECO:0000313" key="2">
    <source>
        <dbReference type="EMBL" id="KAK9202545.1"/>
    </source>
</evidence>
<name>A0AAP0MI65_9ROSI</name>
<feature type="region of interest" description="Disordered" evidence="1">
    <location>
        <begin position="52"/>
        <end position="73"/>
    </location>
</feature>
<accession>A0AAP0MI65</accession>
<organism evidence="2 3">
    <name type="scientific">Citrus x changshan-huyou</name>
    <dbReference type="NCBI Taxonomy" id="2935761"/>
    <lineage>
        <taxon>Eukaryota</taxon>
        <taxon>Viridiplantae</taxon>
        <taxon>Streptophyta</taxon>
        <taxon>Embryophyta</taxon>
        <taxon>Tracheophyta</taxon>
        <taxon>Spermatophyta</taxon>
        <taxon>Magnoliopsida</taxon>
        <taxon>eudicotyledons</taxon>
        <taxon>Gunneridae</taxon>
        <taxon>Pentapetalae</taxon>
        <taxon>rosids</taxon>
        <taxon>malvids</taxon>
        <taxon>Sapindales</taxon>
        <taxon>Rutaceae</taxon>
        <taxon>Aurantioideae</taxon>
        <taxon>Citrus</taxon>
    </lineage>
</organism>
<gene>
    <name evidence="2" type="ORF">WN944_017756</name>
</gene>
<evidence type="ECO:0000256" key="1">
    <source>
        <dbReference type="SAM" id="MobiDB-lite"/>
    </source>
</evidence>
<protein>
    <submittedName>
        <fullName evidence="2">Uncharacterized protein</fullName>
    </submittedName>
</protein>
<feature type="region of interest" description="Disordered" evidence="1">
    <location>
        <begin position="1"/>
        <end position="26"/>
    </location>
</feature>
<dbReference type="EMBL" id="JBCGBO010000005">
    <property type="protein sequence ID" value="KAK9202545.1"/>
    <property type="molecule type" value="Genomic_DNA"/>
</dbReference>
<proteinExistence type="predicted"/>
<sequence length="73" mass="8087">MQLASGRVGPSSMNVKENDQLLPHPHPVQVSINFDANGNCQDYFVEPLNQRKNPSDISIINNPTYSGNKNMCT</sequence>
<keyword evidence="3" id="KW-1185">Reference proteome</keyword>
<dbReference type="AlphaFoldDB" id="A0AAP0MI65"/>
<dbReference type="Proteomes" id="UP001428341">
    <property type="component" value="Unassembled WGS sequence"/>
</dbReference>
<comment type="caution">
    <text evidence="2">The sequence shown here is derived from an EMBL/GenBank/DDBJ whole genome shotgun (WGS) entry which is preliminary data.</text>
</comment>